<reference evidence="2" key="1">
    <citation type="submission" date="2021-02" db="EMBL/GenBank/DDBJ databases">
        <authorList>
            <person name="Nowell W R."/>
        </authorList>
    </citation>
    <scope>NUCLEOTIDE SEQUENCE</scope>
</reference>
<evidence type="ECO:0000256" key="1">
    <source>
        <dbReference type="SAM" id="Phobius"/>
    </source>
</evidence>
<keyword evidence="1" id="KW-1133">Transmembrane helix</keyword>
<feature type="transmembrane region" description="Helical" evidence="1">
    <location>
        <begin position="58"/>
        <end position="82"/>
    </location>
</feature>
<keyword evidence="1" id="KW-0812">Transmembrane</keyword>
<dbReference type="AlphaFoldDB" id="A0A821PBE7"/>
<accession>A0A821PBE7</accession>
<name>A0A821PBE7_9BILA</name>
<dbReference type="EMBL" id="CAJOBP010049216">
    <property type="protein sequence ID" value="CAF4804665.1"/>
    <property type="molecule type" value="Genomic_DNA"/>
</dbReference>
<proteinExistence type="predicted"/>
<evidence type="ECO:0000313" key="3">
    <source>
        <dbReference type="Proteomes" id="UP000663873"/>
    </source>
</evidence>
<keyword evidence="1" id="KW-0472">Membrane</keyword>
<keyword evidence="3" id="KW-1185">Reference proteome</keyword>
<dbReference type="Proteomes" id="UP000663873">
    <property type="component" value="Unassembled WGS sequence"/>
</dbReference>
<comment type="caution">
    <text evidence="2">The sequence shown here is derived from an EMBL/GenBank/DDBJ whole genome shotgun (WGS) entry which is preliminary data.</text>
</comment>
<organism evidence="2 3">
    <name type="scientific">Rotaria socialis</name>
    <dbReference type="NCBI Taxonomy" id="392032"/>
    <lineage>
        <taxon>Eukaryota</taxon>
        <taxon>Metazoa</taxon>
        <taxon>Spiralia</taxon>
        <taxon>Gnathifera</taxon>
        <taxon>Rotifera</taxon>
        <taxon>Eurotatoria</taxon>
        <taxon>Bdelloidea</taxon>
        <taxon>Philodinida</taxon>
        <taxon>Philodinidae</taxon>
        <taxon>Rotaria</taxon>
    </lineage>
</organism>
<evidence type="ECO:0000313" key="2">
    <source>
        <dbReference type="EMBL" id="CAF4804665.1"/>
    </source>
</evidence>
<protein>
    <submittedName>
        <fullName evidence="2">Uncharacterized protein</fullName>
    </submittedName>
</protein>
<sequence>MILTFTYAFLLTITIELATTLVKYKKESDLLLSMNKISNLTQINNEIRLEGKKFPIRSFFACIWLFHVFLFFICLLIHLFVYQQYPRRDRARAAFLSLIKFCFDT</sequence>
<gene>
    <name evidence="2" type="ORF">UJA718_LOCUS41444</name>
</gene>